<evidence type="ECO:0000256" key="5">
    <source>
        <dbReference type="ARBA" id="ARBA00023163"/>
    </source>
</evidence>
<comment type="caution">
    <text evidence="8">The sequence shown here is derived from an EMBL/GenBank/DDBJ whole genome shotgun (WGS) entry which is preliminary data.</text>
</comment>
<dbReference type="Gene3D" id="3.40.50.720">
    <property type="entry name" value="NAD(P)-binding Rossmann-like Domain"/>
    <property type="match status" value="1"/>
</dbReference>
<keyword evidence="4" id="KW-0238">DNA-binding</keyword>
<proteinExistence type="predicted"/>
<evidence type="ECO:0000256" key="3">
    <source>
        <dbReference type="ARBA" id="ARBA00023015"/>
    </source>
</evidence>
<evidence type="ECO:0000256" key="1">
    <source>
        <dbReference type="ARBA" id="ARBA00004123"/>
    </source>
</evidence>
<dbReference type="Pfam" id="PF04082">
    <property type="entry name" value="Fungal_trans"/>
    <property type="match status" value="1"/>
</dbReference>
<dbReference type="CDD" id="cd00067">
    <property type="entry name" value="GAL4"/>
    <property type="match status" value="1"/>
</dbReference>
<dbReference type="InterPro" id="IPR050987">
    <property type="entry name" value="AtrR-like"/>
</dbReference>
<dbReference type="GO" id="GO:0000981">
    <property type="term" value="F:DNA-binding transcription factor activity, RNA polymerase II-specific"/>
    <property type="evidence" value="ECO:0007669"/>
    <property type="project" value="InterPro"/>
</dbReference>
<dbReference type="Proteomes" id="UP000287144">
    <property type="component" value="Unassembled WGS sequence"/>
</dbReference>
<evidence type="ECO:0000256" key="6">
    <source>
        <dbReference type="ARBA" id="ARBA00023242"/>
    </source>
</evidence>
<dbReference type="Gene3D" id="4.10.240.10">
    <property type="entry name" value="Zn(2)-C6 fungal-type DNA-binding domain"/>
    <property type="match status" value="1"/>
</dbReference>
<dbReference type="SMART" id="SM00906">
    <property type="entry name" value="Fungal_trans"/>
    <property type="match status" value="1"/>
</dbReference>
<dbReference type="GO" id="GO:0003677">
    <property type="term" value="F:DNA binding"/>
    <property type="evidence" value="ECO:0007669"/>
    <property type="project" value="UniProtKB-KW"/>
</dbReference>
<dbReference type="CDD" id="cd12148">
    <property type="entry name" value="fungal_TF_MHR"/>
    <property type="match status" value="1"/>
</dbReference>
<keyword evidence="2" id="KW-0479">Metal-binding</keyword>
<keyword evidence="5" id="KW-0804">Transcription</keyword>
<evidence type="ECO:0000256" key="4">
    <source>
        <dbReference type="ARBA" id="ARBA00023125"/>
    </source>
</evidence>
<dbReference type="InterPro" id="IPR036291">
    <property type="entry name" value="NAD(P)-bd_dom_sf"/>
</dbReference>
<feature type="domain" description="Zn(2)-C6 fungal-type" evidence="7">
    <location>
        <begin position="12"/>
        <end position="42"/>
    </location>
</feature>
<keyword evidence="6" id="KW-0539">Nucleus</keyword>
<dbReference type="InterPro" id="IPR001138">
    <property type="entry name" value="Zn2Cys6_DnaBD"/>
</dbReference>
<accession>A0A428S686</accession>
<dbReference type="PANTHER" id="PTHR46910">
    <property type="entry name" value="TRANSCRIPTION FACTOR PDR1"/>
    <property type="match status" value="1"/>
</dbReference>
<dbReference type="InterPro" id="IPR036864">
    <property type="entry name" value="Zn2-C6_fun-type_DNA-bd_sf"/>
</dbReference>
<dbReference type="SMART" id="SM00066">
    <property type="entry name" value="GAL4"/>
    <property type="match status" value="1"/>
</dbReference>
<evidence type="ECO:0000313" key="9">
    <source>
        <dbReference type="Proteomes" id="UP000287144"/>
    </source>
</evidence>
<dbReference type="PROSITE" id="PS50048">
    <property type="entry name" value="ZN2_CY6_FUNGAL_2"/>
    <property type="match status" value="1"/>
</dbReference>
<dbReference type="AlphaFoldDB" id="A0A428S686"/>
<reference evidence="8 9" key="1">
    <citation type="submission" date="2017-06" db="EMBL/GenBank/DDBJ databases">
        <title>Comparative genomic analysis of Ambrosia Fusariam Clade fungi.</title>
        <authorList>
            <person name="Stajich J.E."/>
            <person name="Carrillo J."/>
            <person name="Kijimoto T."/>
            <person name="Eskalen A."/>
            <person name="O'Donnell K."/>
            <person name="Kasson M."/>
        </authorList>
    </citation>
    <scope>NUCLEOTIDE SEQUENCE [LARGE SCALE GENOMIC DNA]</scope>
    <source>
        <strain evidence="8 9">NRRL62579</strain>
    </source>
</reference>
<evidence type="ECO:0000259" key="7">
    <source>
        <dbReference type="PROSITE" id="PS50048"/>
    </source>
</evidence>
<evidence type="ECO:0000256" key="2">
    <source>
        <dbReference type="ARBA" id="ARBA00022723"/>
    </source>
</evidence>
<keyword evidence="3" id="KW-0805">Transcription regulation</keyword>
<dbReference type="SUPFAM" id="SSF57701">
    <property type="entry name" value="Zn2/Cys6 DNA-binding domain"/>
    <property type="match status" value="1"/>
</dbReference>
<dbReference type="EMBL" id="NKCK01000326">
    <property type="protein sequence ID" value="RSL85264.1"/>
    <property type="molecule type" value="Genomic_DNA"/>
</dbReference>
<gene>
    <name evidence="8" type="ORF">CEP52_016197</name>
</gene>
<dbReference type="GO" id="GO:0006351">
    <property type="term" value="P:DNA-templated transcription"/>
    <property type="evidence" value="ECO:0007669"/>
    <property type="project" value="InterPro"/>
</dbReference>
<sequence>MEDVAHSSRRKACDYCVSRKIKCDGRKPTCSNCTLYGVACKITTARRRAVLRSPAPTPTAAPPPLQYETCMFTCDTSLTHPRPDRMQALEERLAGIEALLSVLTGTKSSTSASVPAARYPDVSLDDIDISADCPASTMTSASPALFEPAQWPMPLTMHNHLELPPLSEILPVVDNYFKKYNRLMPLFDENTFMRMLLDWHSSPNKRSTVSWAAVNIVMAITYRVLEGRFMDDPPLAQCVRNIRSVMTELMTPGQDLMGVQVLLAMAIFYQGSADFQLAIVLMGSVVRLAQSLRLHSRVALQGVSKAEALLRCRVFWIAYIYDRELALRCKSPYYQLDSETDLDLPPADPEDGLGVITSDTDSVQLNFLRVRVQLAFIQGKTNDLLYSQKGRKLTHEQRSNNIVRIEERMTEWLKTIPPELQTADGIKQRLSPMSTLLMLNMFYRHFECLIQLHSIFSFDDVWIDRVNSYLSPAVIEVKDDEPDGELVRAGLAPLPDGWTGCVKDARLCLELITMGRQSEFTLWLHTCGSYSCLVLLIFNSPTPVVHQPTRTTKQYLDNQYTMTGTVIITGANGSVALGFVDHILSSYPTYTLLATVRDPSDANSTKLSNIITSKPNAKAHVEALELSSLANVRAFAEKTAERVKSGKLSRIKAIVCNAFTWSLSETKYTRDGLEASFQVGHLSHYLLILKLLGSMASDGRIVLLGSNTHYPDRPHPLTKLIAKIPEDVEDIVKPLPDEPGQEHDRGFQRYGIAKLANVLLMHDLNTRFKKDLNLSGITVSAMDPGNIVDSRAHTAQKPIIRLVLGTMTHLLPLTRHITSSIRRSADAGKDLAELSVGKEFEGTTGYFLGVKREEEAPMAKDGGKQRIMWDACWRWAGLEEGDTVLVGAAP</sequence>
<keyword evidence="9" id="KW-1185">Reference proteome</keyword>
<protein>
    <recommendedName>
        <fullName evidence="7">Zn(2)-C6 fungal-type domain-containing protein</fullName>
    </recommendedName>
</protein>
<dbReference type="InterPro" id="IPR007219">
    <property type="entry name" value="XnlR_reg_dom"/>
</dbReference>
<dbReference type="PANTHER" id="PTHR46910:SF37">
    <property type="entry name" value="ZN(II)2CYS6 TRANSCRIPTION FACTOR (EUROFUNG)"/>
    <property type="match status" value="1"/>
</dbReference>
<dbReference type="GO" id="GO:0005634">
    <property type="term" value="C:nucleus"/>
    <property type="evidence" value="ECO:0007669"/>
    <property type="project" value="UniProtKB-SubCell"/>
</dbReference>
<dbReference type="GO" id="GO:0008270">
    <property type="term" value="F:zinc ion binding"/>
    <property type="evidence" value="ECO:0007669"/>
    <property type="project" value="InterPro"/>
</dbReference>
<organism evidence="8 9">
    <name type="scientific">Fusarium oligoseptatum</name>
    <dbReference type="NCBI Taxonomy" id="2604345"/>
    <lineage>
        <taxon>Eukaryota</taxon>
        <taxon>Fungi</taxon>
        <taxon>Dikarya</taxon>
        <taxon>Ascomycota</taxon>
        <taxon>Pezizomycotina</taxon>
        <taxon>Sordariomycetes</taxon>
        <taxon>Hypocreomycetidae</taxon>
        <taxon>Hypocreales</taxon>
        <taxon>Nectriaceae</taxon>
        <taxon>Fusarium</taxon>
        <taxon>Fusarium solani species complex</taxon>
    </lineage>
</organism>
<dbReference type="Pfam" id="PF00172">
    <property type="entry name" value="Zn_clus"/>
    <property type="match status" value="1"/>
</dbReference>
<dbReference type="STRING" id="1325735.A0A428S686"/>
<evidence type="ECO:0000313" key="8">
    <source>
        <dbReference type="EMBL" id="RSL85264.1"/>
    </source>
</evidence>
<name>A0A428S686_9HYPO</name>
<comment type="subcellular location">
    <subcellularLocation>
        <location evidence="1">Nucleus</location>
    </subcellularLocation>
</comment>
<dbReference type="SUPFAM" id="SSF51735">
    <property type="entry name" value="NAD(P)-binding Rossmann-fold domains"/>
    <property type="match status" value="1"/>
</dbReference>